<feature type="domain" description="Histidine kinase" evidence="9">
    <location>
        <begin position="600"/>
        <end position="705"/>
    </location>
</feature>
<keyword evidence="5" id="KW-0418">Kinase</keyword>
<evidence type="ECO:0000256" key="1">
    <source>
        <dbReference type="ARBA" id="ARBA00000085"/>
    </source>
</evidence>
<dbReference type="AlphaFoldDB" id="A0A545AMH3"/>
<dbReference type="SMART" id="SM00387">
    <property type="entry name" value="HATPase_c"/>
    <property type="match status" value="1"/>
</dbReference>
<reference evidence="10 11" key="1">
    <citation type="submission" date="2019-07" db="EMBL/GenBank/DDBJ databases">
        <title>Cryptosporangium phraense sp. nov., isolated from plant litter.</title>
        <authorList>
            <person name="Suriyachadkun C."/>
        </authorList>
    </citation>
    <scope>NUCLEOTIDE SEQUENCE [LARGE SCALE GENOMIC DNA]</scope>
    <source>
        <strain evidence="10 11">A-T 5661</strain>
    </source>
</reference>
<dbReference type="Proteomes" id="UP000317982">
    <property type="component" value="Unassembled WGS sequence"/>
</dbReference>
<evidence type="ECO:0000259" key="9">
    <source>
        <dbReference type="PROSITE" id="PS50109"/>
    </source>
</evidence>
<keyword evidence="3" id="KW-0597">Phosphoprotein</keyword>
<dbReference type="Gene3D" id="3.30.565.10">
    <property type="entry name" value="Histidine kinase-like ATPase, C-terminal domain"/>
    <property type="match status" value="1"/>
</dbReference>
<feature type="region of interest" description="Disordered" evidence="7">
    <location>
        <begin position="795"/>
        <end position="816"/>
    </location>
</feature>
<dbReference type="EMBL" id="VIRS01000018">
    <property type="protein sequence ID" value="TQS42528.1"/>
    <property type="molecule type" value="Genomic_DNA"/>
</dbReference>
<dbReference type="InParanoid" id="A0A545AMH3"/>
<keyword evidence="8" id="KW-0812">Transmembrane</keyword>
<feature type="compositionally biased region" description="Low complexity" evidence="7">
    <location>
        <begin position="975"/>
        <end position="1012"/>
    </location>
</feature>
<evidence type="ECO:0000256" key="2">
    <source>
        <dbReference type="ARBA" id="ARBA00012438"/>
    </source>
</evidence>
<keyword evidence="4" id="KW-0808">Transferase</keyword>
<evidence type="ECO:0000256" key="6">
    <source>
        <dbReference type="ARBA" id="ARBA00023012"/>
    </source>
</evidence>
<comment type="catalytic activity">
    <reaction evidence="1">
        <text>ATP + protein L-histidine = ADP + protein N-phospho-L-histidine.</text>
        <dbReference type="EC" id="2.7.13.3"/>
    </reaction>
</comment>
<evidence type="ECO:0000256" key="7">
    <source>
        <dbReference type="SAM" id="MobiDB-lite"/>
    </source>
</evidence>
<evidence type="ECO:0000313" key="11">
    <source>
        <dbReference type="Proteomes" id="UP000317982"/>
    </source>
</evidence>
<feature type="region of interest" description="Disordered" evidence="7">
    <location>
        <begin position="1"/>
        <end position="59"/>
    </location>
</feature>
<dbReference type="InterPro" id="IPR013587">
    <property type="entry name" value="Nitrate/nitrite_sensing"/>
</dbReference>
<keyword evidence="8" id="KW-1133">Transmembrane helix</keyword>
<dbReference type="InterPro" id="IPR050980">
    <property type="entry name" value="2C_sensor_his_kinase"/>
</dbReference>
<dbReference type="EC" id="2.7.13.3" evidence="2"/>
<keyword evidence="11" id="KW-1185">Reference proteome</keyword>
<dbReference type="Pfam" id="PF08376">
    <property type="entry name" value="NIT"/>
    <property type="match status" value="1"/>
</dbReference>
<dbReference type="PANTHER" id="PTHR44936:SF9">
    <property type="entry name" value="SENSOR PROTEIN CREC"/>
    <property type="match status" value="1"/>
</dbReference>
<dbReference type="Gene3D" id="6.10.340.10">
    <property type="match status" value="1"/>
</dbReference>
<proteinExistence type="predicted"/>
<dbReference type="Pfam" id="PF02518">
    <property type="entry name" value="HATPase_c"/>
    <property type="match status" value="1"/>
</dbReference>
<dbReference type="InterPro" id="IPR036890">
    <property type="entry name" value="HATPase_C_sf"/>
</dbReference>
<evidence type="ECO:0000313" key="10">
    <source>
        <dbReference type="EMBL" id="TQS42528.1"/>
    </source>
</evidence>
<protein>
    <recommendedName>
        <fullName evidence="2">histidine kinase</fullName>
        <ecNumber evidence="2">2.7.13.3</ecNumber>
    </recommendedName>
</protein>
<evidence type="ECO:0000256" key="3">
    <source>
        <dbReference type="ARBA" id="ARBA00022553"/>
    </source>
</evidence>
<accession>A0A545AMH3</accession>
<keyword evidence="6" id="KW-0902">Two-component regulatory system</keyword>
<feature type="transmembrane region" description="Helical" evidence="8">
    <location>
        <begin position="78"/>
        <end position="101"/>
    </location>
</feature>
<dbReference type="PANTHER" id="PTHR44936">
    <property type="entry name" value="SENSOR PROTEIN CREC"/>
    <property type="match status" value="1"/>
</dbReference>
<evidence type="ECO:0000256" key="4">
    <source>
        <dbReference type="ARBA" id="ARBA00022679"/>
    </source>
</evidence>
<gene>
    <name evidence="10" type="ORF">FL583_24850</name>
</gene>
<keyword evidence="8" id="KW-0472">Membrane</keyword>
<sequence length="1071" mass="114688">MQFEPDRGSLVRACSPTDRMDGGVVPTSLLDRSPTRPPEGRTEQVDSTEEPPSSELDTDYRTGVGTRLFGNTSIRLKVIWITLVPLIAMFLFSGIVARSVLDEAQTASKIQDFARLGNESSSLVDVLQIERSSAAAYVTDPGKTPSHPTLKHFVEQGRNTDAGFRRFLDQYESLDPEIAAPISSEFEQVKRGYAVMTRNRDSVIDQARKGGVRVGAAVTIYEQLITSLLQMKERLAGAAAGDEQLSAQLTAVSAFAKYKEAIWQEQIVVRTALEDGNKRFTNDTFGSFRAAVSDESAFRSQFMLSATDRQQQIRNTTLTEELTYQQLRTRAQNAGLGNALSFGLATWLETSDRENTLLRSIEQQLNTATVQDAGSFRTDAMQQAIIVITIALVALVVALLVSLAVARSMVRPLVRLRTSALEVAYQSLPDVVRKLQDADQQTAAQASAETAAKTVDIRSGDEIGQVAQAFNAVHLEAVRVASEQAQLRQSVSSMFVNLSRRSQLLVDRLIRLIDGLEQGEQDPDRLSELFKLDHLATRMRRNDENLLVLGGAESGRSWAKPAPLIDVLRAATAEVEQYTRVKLGSIDEGAEIAAGAVNDVVHLVAEILENATSFSSPRTDVTVDARREAGQVVIEVIDHGIGMSRQQLAEFNERLAKPPVFDIAVSRMMGLFVVGRLASRHGVKVMLRDATGGGVLVMITLPSGVLHVPAPASDASRVSRADVGNRPIERVASERLDLPKREPFNGFATKATASTYAPTSGFGNWASPAPVSPAPASTSPYTRTADSWSAFDPPTVRNVPPAPAPAPSEPSWSEATQPISVFPEPTVEMPLPIFEATNSDWFRTNPNLPRVPEAPGAYAPASDPASVRAEYSAAGRSSTTDPASVRAEYSAAGRSSTTDPASVLDSAPAPAPAFPFTPAAAPAPWPARGPRPPAGARPASALPPVAVPSLAASAVSARSSVATASRTPAPPSVPTPMAGPAEPAPAPAVSWESPADSGWKAAQAAAEKAPTALTDSGLPKRVPMAHYVPGRVERAPKLAPTQRSPEAIRGVLSSYRSGLEQGRLQSTKEEQ</sequence>
<dbReference type="InterPro" id="IPR003594">
    <property type="entry name" value="HATPase_dom"/>
</dbReference>
<comment type="caution">
    <text evidence="10">The sequence shown here is derived from an EMBL/GenBank/DDBJ whole genome shotgun (WGS) entry which is preliminary data.</text>
</comment>
<dbReference type="SUPFAM" id="SSF55874">
    <property type="entry name" value="ATPase domain of HSP90 chaperone/DNA topoisomerase II/histidine kinase"/>
    <property type="match status" value="1"/>
</dbReference>
<dbReference type="CDD" id="cd06225">
    <property type="entry name" value="HAMP"/>
    <property type="match status" value="1"/>
</dbReference>
<evidence type="ECO:0000256" key="8">
    <source>
        <dbReference type="SAM" id="Phobius"/>
    </source>
</evidence>
<feature type="compositionally biased region" description="Pro residues" evidence="7">
    <location>
        <begin position="909"/>
        <end position="935"/>
    </location>
</feature>
<feature type="transmembrane region" description="Helical" evidence="8">
    <location>
        <begin position="384"/>
        <end position="406"/>
    </location>
</feature>
<dbReference type="OrthoDB" id="4349881at2"/>
<dbReference type="GO" id="GO:0000160">
    <property type="term" value="P:phosphorelay signal transduction system"/>
    <property type="evidence" value="ECO:0007669"/>
    <property type="project" value="UniProtKB-KW"/>
</dbReference>
<organism evidence="10 11">
    <name type="scientific">Cryptosporangium phraense</name>
    <dbReference type="NCBI Taxonomy" id="2593070"/>
    <lineage>
        <taxon>Bacteria</taxon>
        <taxon>Bacillati</taxon>
        <taxon>Actinomycetota</taxon>
        <taxon>Actinomycetes</taxon>
        <taxon>Cryptosporangiales</taxon>
        <taxon>Cryptosporangiaceae</taxon>
        <taxon>Cryptosporangium</taxon>
    </lineage>
</organism>
<dbReference type="PROSITE" id="PS50109">
    <property type="entry name" value="HIS_KIN"/>
    <property type="match status" value="1"/>
</dbReference>
<evidence type="ECO:0000256" key="5">
    <source>
        <dbReference type="ARBA" id="ARBA00022777"/>
    </source>
</evidence>
<dbReference type="InterPro" id="IPR005467">
    <property type="entry name" value="His_kinase_dom"/>
</dbReference>
<feature type="region of interest" description="Disordered" evidence="7">
    <location>
        <begin position="962"/>
        <end position="1022"/>
    </location>
</feature>
<feature type="region of interest" description="Disordered" evidence="7">
    <location>
        <begin position="839"/>
        <end position="940"/>
    </location>
</feature>
<name>A0A545AMH3_9ACTN</name>
<dbReference type="GO" id="GO:0004673">
    <property type="term" value="F:protein histidine kinase activity"/>
    <property type="evidence" value="ECO:0007669"/>
    <property type="project" value="UniProtKB-EC"/>
</dbReference>